<evidence type="ECO:0000256" key="1">
    <source>
        <dbReference type="SAM" id="MobiDB-lite"/>
    </source>
</evidence>
<reference evidence="4" key="2">
    <citation type="submission" date="2018-06" db="EMBL/GenBank/DDBJ databases">
        <title>Genome sequence of Rhodanobacteraceae bacterium strain Dysh456.</title>
        <authorList>
            <person name="Fukui M."/>
        </authorList>
    </citation>
    <scope>NUCLEOTIDE SEQUENCE [LARGE SCALE GENOMIC DNA]</scope>
    <source>
        <strain evidence="4">Dysh456</strain>
    </source>
</reference>
<protein>
    <submittedName>
        <fullName evidence="3">Basic proline-rich protein</fullName>
    </submittedName>
</protein>
<evidence type="ECO:0000313" key="4">
    <source>
        <dbReference type="Proteomes" id="UP000270530"/>
    </source>
</evidence>
<feature type="compositionally biased region" description="Pro residues" evidence="1">
    <location>
        <begin position="488"/>
        <end position="500"/>
    </location>
</feature>
<dbReference type="EMBL" id="AP018560">
    <property type="protein sequence ID" value="BBD79333.1"/>
    <property type="molecule type" value="Genomic_DNA"/>
</dbReference>
<gene>
    <name evidence="3" type="ORF">ALSL_0666</name>
</gene>
<dbReference type="InterPro" id="IPR006860">
    <property type="entry name" value="FecR"/>
</dbReference>
<sequence>MPRSMPSLGRWRGWLCTALWLLCCVAAAQSRDDQANADPPSRAVRLAYLSGAVALLPAGTQTWIDAGLNRPLAAGERLSTTPAARVELELPDAALRLDGRTDLALLAFDDQLAQFELGAGTAILSVRNVAAGESYEIDTPRVALVVDRPGVFRVDVDRGSGTTTIGVLSGSASVYGEHDARRDIFAGRNYRFEDTALDRVTVEDRPAEEDDFEHWSAERDRRYVRATSTQYVDETVVGYPDLDAYGSWQDDVDYGPVWYPAVVAVDWAPYRYGHWDYVGLWGWTWVDDLPWGFAPYHYGRWIHRPRGWCWIPGPRGVRPVYAPALVAFIGDRHTRVAVGVAPVGWLPLGPGDVYIPWYRASHRYFDRVNETNLRWRRAEERTRWEQRIEAHYRDYRAGTAPPVDHYVNWRAPHALTAIDVRAWQPTEPVQRHRLELDPSRLRQAGVLTRLPPPARQPWPSTAAQAGAPPNSPARPVVMHHRFDRPSGAPMPQPAPKPFPAGAPGHPSGGPGAQPVRPGLPGQSSQPDHPRDWTAPRPGPQPEHTPDAGHPGPPEGPSTGHRPPLSPGPAPAAMGGASERRDAWPAHFVHHPSAQGGATAPAAPAAGAAPEPHGLPQPPRFSTLPPGTAAPESLHGHDAPAPVSLPSAPSFRREDAPRPPADAWRHAPSRPAPVLEPRPAIPERHAPVPTPRSWQPAARPLSAPHEIAPTPHEAPRAAPRQGGHPAETTGHPHPHPPPSGDRDDRH</sequence>
<keyword evidence="4" id="KW-1185">Reference proteome</keyword>
<name>A0A2Z6E2P3_9GAMM</name>
<proteinExistence type="predicted"/>
<dbReference type="PANTHER" id="PTHR38731:SF3">
    <property type="entry name" value="BLL6125 PROTEIN"/>
    <property type="match status" value="1"/>
</dbReference>
<dbReference type="AlphaFoldDB" id="A0A2Z6E2P3"/>
<organism evidence="3 4">
    <name type="scientific">Aerosticca soli</name>
    <dbReference type="NCBI Taxonomy" id="2010829"/>
    <lineage>
        <taxon>Bacteria</taxon>
        <taxon>Pseudomonadati</taxon>
        <taxon>Pseudomonadota</taxon>
        <taxon>Gammaproteobacteria</taxon>
        <taxon>Lysobacterales</taxon>
        <taxon>Rhodanobacteraceae</taxon>
        <taxon>Aerosticca</taxon>
    </lineage>
</organism>
<dbReference type="Pfam" id="PF20245">
    <property type="entry name" value="DUF6600"/>
    <property type="match status" value="1"/>
</dbReference>
<dbReference type="PANTHER" id="PTHR38731">
    <property type="entry name" value="LIPL45-RELATED LIPOPROTEIN-RELATED"/>
    <property type="match status" value="1"/>
</dbReference>
<accession>A0A2Z6E2P3</accession>
<feature type="compositionally biased region" description="Pro residues" evidence="1">
    <location>
        <begin position="669"/>
        <end position="679"/>
    </location>
</feature>
<reference evidence="4" key="1">
    <citation type="submission" date="2018-04" db="EMBL/GenBank/DDBJ databases">
        <authorList>
            <person name="Watanabe M."/>
            <person name="Kojima H."/>
        </authorList>
    </citation>
    <scope>NUCLEOTIDE SEQUENCE [LARGE SCALE GENOMIC DNA]</scope>
    <source>
        <strain evidence="4">Dysh456</strain>
    </source>
</reference>
<feature type="region of interest" description="Disordered" evidence="1">
    <location>
        <begin position="449"/>
        <end position="745"/>
    </location>
</feature>
<evidence type="ECO:0000259" key="2">
    <source>
        <dbReference type="Pfam" id="PF04773"/>
    </source>
</evidence>
<evidence type="ECO:0000313" key="3">
    <source>
        <dbReference type="EMBL" id="BBD79333.1"/>
    </source>
</evidence>
<dbReference type="Pfam" id="PF04773">
    <property type="entry name" value="FecR"/>
    <property type="match status" value="1"/>
</dbReference>
<feature type="domain" description="FecR protein" evidence="2">
    <location>
        <begin position="77"/>
        <end position="172"/>
    </location>
</feature>
<dbReference type="Proteomes" id="UP000270530">
    <property type="component" value="Chromosome"/>
</dbReference>
<feature type="compositionally biased region" description="Low complexity" evidence="1">
    <location>
        <begin position="638"/>
        <end position="649"/>
    </location>
</feature>
<dbReference type="KEGG" id="rbd:ALSL_0666"/>
<dbReference type="OrthoDB" id="5485224at2"/>
<dbReference type="RefSeq" id="WP_126536392.1">
    <property type="nucleotide sequence ID" value="NZ_AP018560.1"/>
</dbReference>
<dbReference type="InterPro" id="IPR046535">
    <property type="entry name" value="DUF6600"/>
</dbReference>
<feature type="compositionally biased region" description="Low complexity" evidence="1">
    <location>
        <begin position="591"/>
        <end position="611"/>
    </location>
</feature>